<dbReference type="EMBL" id="BMOV01000007">
    <property type="protein sequence ID" value="GGO14129.1"/>
    <property type="molecule type" value="Genomic_DNA"/>
</dbReference>
<accession>A0ABQ2LF81</accession>
<comment type="caution">
    <text evidence="2">The sequence shown here is derived from an EMBL/GenBank/DDBJ whole genome shotgun (WGS) entry which is preliminary data.</text>
</comment>
<evidence type="ECO:0000256" key="1">
    <source>
        <dbReference type="SAM" id="Phobius"/>
    </source>
</evidence>
<proteinExistence type="predicted"/>
<keyword evidence="1" id="KW-1133">Transmembrane helix</keyword>
<dbReference type="RefSeq" id="WP_150005468.1">
    <property type="nucleotide sequence ID" value="NZ_BMOV01000007.1"/>
</dbReference>
<reference evidence="3" key="1">
    <citation type="journal article" date="2019" name="Int. J. Syst. Evol. Microbiol.">
        <title>The Global Catalogue of Microorganisms (GCM) 10K type strain sequencing project: providing services to taxonomists for standard genome sequencing and annotation.</title>
        <authorList>
            <consortium name="The Broad Institute Genomics Platform"/>
            <consortium name="The Broad Institute Genome Sequencing Center for Infectious Disease"/>
            <person name="Wu L."/>
            <person name="Ma J."/>
        </authorList>
    </citation>
    <scope>NUCLEOTIDE SEQUENCE [LARGE SCALE GENOMIC DNA]</scope>
    <source>
        <strain evidence="3">JCM 17843</strain>
    </source>
</reference>
<keyword evidence="1" id="KW-0812">Transmembrane</keyword>
<organism evidence="2 3">
    <name type="scientific">Iodidimonas muriae</name>
    <dbReference type="NCBI Taxonomy" id="261467"/>
    <lineage>
        <taxon>Bacteria</taxon>
        <taxon>Pseudomonadati</taxon>
        <taxon>Pseudomonadota</taxon>
        <taxon>Alphaproteobacteria</taxon>
        <taxon>Iodidimonadales</taxon>
        <taxon>Iodidimonadaceae</taxon>
        <taxon>Iodidimonas</taxon>
    </lineage>
</organism>
<gene>
    <name evidence="2" type="ORF">GCM10007972_20940</name>
</gene>
<name>A0ABQ2LF81_9PROT</name>
<dbReference type="InterPro" id="IPR021730">
    <property type="entry name" value="YdbH"/>
</dbReference>
<sequence length="876" mass="92740">MAQSARKRVYRAALWAGGCLILFLVAGFLASSFLLRMGLTQALLRAGFEQVDIQRVQIQWGEGVRIGRIALGRADEALLFDSTARFDLSDIVEGRVQSLDIRRIQADVAADAEGSLNVAGYHLAMQGQSDQPFLLPLDRLTIGTAHIALSLTGTGPVEVTVDDAALEQTAKGAHLTAAIHAQHDLAVIEGGLLADLSPTGALQTLRFDLAQGAMQAQDGVEGRVKGWAMLDVPHSRIEADLRFDAPSAHATLRMSNKVGEQQATGRLEASSTDLALLSPMLAGGGEMAGEFVLDWAEESPIVRMDALSARLRDLGFEGMHIPTLSYKGRMVGSQQGLRLDGALMLDAKAVLPDLRLDGLHLDAPAIAIEANRASLRLWHEGCMLGRITYMDISGYGAGPLQDMCFKTQGSDPLLVWNMDDQSGRLDMIVPGHAFALDIKNKAGESQALEGALPQIIVAANGGVENGLTASIDLFDGQVISDDLALVASGLSGQIVVTDKGLHRAALALEKLASLDPMPVWAPVSLDLKATPGKQDGVFAFEGWASDLLGIFVLEASGEAGLVGGAAHLTLYPVQFLPDVAQIGDIAPAYGDVFTNVSGLLGFTGDLSWGEDGDIRSSGHVSLTDVAFETSGMAVSGLNSEIALRSLWPLDTAPDQRLTIDQLMAGVPLQKGGAAFQLTDNTQLSISDLHFSLAGGRLYTDSFIMDLSRPGDLVVVLNAEGVRVTEVMMMGGVDGLTGDGLLNGRVPVTLAAGGLKVEDARLEATDNGVLRYNPGDVPGFLQGEDMRSQMLRQALQNFHYNVLSLSFAGDFAGSQSMQLAARGANPDFLNGHPIELNFNLQGALVGAVESAMGAGRSQSLESLFKRTQKDKPADSPQ</sequence>
<evidence type="ECO:0008006" key="4">
    <source>
        <dbReference type="Google" id="ProtNLM"/>
    </source>
</evidence>
<keyword evidence="3" id="KW-1185">Reference proteome</keyword>
<feature type="transmembrane region" description="Helical" evidence="1">
    <location>
        <begin position="12"/>
        <end position="35"/>
    </location>
</feature>
<dbReference type="Proteomes" id="UP000602381">
    <property type="component" value="Unassembled WGS sequence"/>
</dbReference>
<evidence type="ECO:0000313" key="3">
    <source>
        <dbReference type="Proteomes" id="UP000602381"/>
    </source>
</evidence>
<keyword evidence="1" id="KW-0472">Membrane</keyword>
<evidence type="ECO:0000313" key="2">
    <source>
        <dbReference type="EMBL" id="GGO14129.1"/>
    </source>
</evidence>
<dbReference type="Pfam" id="PF11739">
    <property type="entry name" value="YdbH-like"/>
    <property type="match status" value="1"/>
</dbReference>
<protein>
    <recommendedName>
        <fullName evidence="4">Dicarboxylate transport domain-containing protein</fullName>
    </recommendedName>
</protein>